<dbReference type="Pfam" id="PF01083">
    <property type="entry name" value="Cutinase"/>
    <property type="match status" value="1"/>
</dbReference>
<evidence type="ECO:0000256" key="5">
    <source>
        <dbReference type="ARBA" id="ARBA00022525"/>
    </source>
</evidence>
<name>A0A0C3C740_OIDMZ</name>
<gene>
    <name evidence="13" type="ORF">OIDMADRAFT_135437</name>
</gene>
<feature type="chain" id="PRO_5005111251" description="Cutinase" evidence="12">
    <location>
        <begin position="21"/>
        <end position="261"/>
    </location>
</feature>
<dbReference type="InterPro" id="IPR029058">
    <property type="entry name" value="AB_hydrolase_fold"/>
</dbReference>
<dbReference type="InterPro" id="IPR000675">
    <property type="entry name" value="Cutinase/axe"/>
</dbReference>
<keyword evidence="8 11" id="KW-1015">Disulfide bond</keyword>
<dbReference type="GO" id="GO:0050525">
    <property type="term" value="F:cutinase activity"/>
    <property type="evidence" value="ECO:0007669"/>
    <property type="project" value="UniProtKB-UniRule"/>
</dbReference>
<keyword evidence="5 12" id="KW-0964">Secreted</keyword>
<feature type="active site" evidence="10">
    <location>
        <position position="222"/>
    </location>
</feature>
<dbReference type="EMBL" id="KN832889">
    <property type="protein sequence ID" value="KIM94708.1"/>
    <property type="molecule type" value="Genomic_DNA"/>
</dbReference>
<dbReference type="EC" id="3.1.1.74" evidence="3 12"/>
<evidence type="ECO:0000313" key="13">
    <source>
        <dbReference type="EMBL" id="KIM94708.1"/>
    </source>
</evidence>
<evidence type="ECO:0000256" key="12">
    <source>
        <dbReference type="RuleBase" id="RU361263"/>
    </source>
</evidence>
<evidence type="ECO:0000256" key="10">
    <source>
        <dbReference type="PIRSR" id="PIRSR611150-1"/>
    </source>
</evidence>
<dbReference type="Proteomes" id="UP000054321">
    <property type="component" value="Unassembled WGS sequence"/>
</dbReference>
<reference evidence="14" key="2">
    <citation type="submission" date="2015-01" db="EMBL/GenBank/DDBJ databases">
        <title>Evolutionary Origins and Diversification of the Mycorrhizal Mutualists.</title>
        <authorList>
            <consortium name="DOE Joint Genome Institute"/>
            <consortium name="Mycorrhizal Genomics Consortium"/>
            <person name="Kohler A."/>
            <person name="Kuo A."/>
            <person name="Nagy L.G."/>
            <person name="Floudas D."/>
            <person name="Copeland A."/>
            <person name="Barry K.W."/>
            <person name="Cichocki N."/>
            <person name="Veneault-Fourrey C."/>
            <person name="LaButti K."/>
            <person name="Lindquist E.A."/>
            <person name="Lipzen A."/>
            <person name="Lundell T."/>
            <person name="Morin E."/>
            <person name="Murat C."/>
            <person name="Riley R."/>
            <person name="Ohm R."/>
            <person name="Sun H."/>
            <person name="Tunlid A."/>
            <person name="Henrissat B."/>
            <person name="Grigoriev I.V."/>
            <person name="Hibbett D.S."/>
            <person name="Martin F."/>
        </authorList>
    </citation>
    <scope>NUCLEOTIDE SEQUENCE [LARGE SCALE GENOMIC DNA]</scope>
    <source>
        <strain evidence="14">Zn</strain>
    </source>
</reference>
<protein>
    <recommendedName>
        <fullName evidence="3 12">Cutinase</fullName>
        <ecNumber evidence="3 12">3.1.1.74</ecNumber>
    </recommendedName>
</protein>
<organism evidence="13 14">
    <name type="scientific">Oidiodendron maius (strain Zn)</name>
    <dbReference type="NCBI Taxonomy" id="913774"/>
    <lineage>
        <taxon>Eukaryota</taxon>
        <taxon>Fungi</taxon>
        <taxon>Dikarya</taxon>
        <taxon>Ascomycota</taxon>
        <taxon>Pezizomycotina</taxon>
        <taxon>Leotiomycetes</taxon>
        <taxon>Leotiomycetes incertae sedis</taxon>
        <taxon>Myxotrichaceae</taxon>
        <taxon>Oidiodendron</taxon>
    </lineage>
</organism>
<keyword evidence="6 12" id="KW-0732">Signal</keyword>
<dbReference type="OrthoDB" id="2975078at2759"/>
<dbReference type="InParanoid" id="A0A0C3C740"/>
<comment type="catalytic activity">
    <reaction evidence="9 12">
        <text>cutin + H2O = cutin monomers.</text>
        <dbReference type="EC" id="3.1.1.74"/>
    </reaction>
</comment>
<dbReference type="PANTHER" id="PTHR48250:SF1">
    <property type="entry name" value="CUTINASE"/>
    <property type="match status" value="1"/>
</dbReference>
<keyword evidence="7 12" id="KW-0378">Hydrolase</keyword>
<dbReference type="SMART" id="SM01110">
    <property type="entry name" value="Cutinase"/>
    <property type="match status" value="1"/>
</dbReference>
<dbReference type="SUPFAM" id="SSF53474">
    <property type="entry name" value="alpha/beta-Hydrolases"/>
    <property type="match status" value="1"/>
</dbReference>
<accession>A0A0C3C740</accession>
<evidence type="ECO:0000256" key="2">
    <source>
        <dbReference type="ARBA" id="ARBA00007534"/>
    </source>
</evidence>
<comment type="function">
    <text evidence="12">Catalyzes the hydrolysis of complex carboxylic polyesters found in the cell wall of plants. Degrades cutin, a macromolecule that forms the structure of the plant cuticle.</text>
</comment>
<reference evidence="13 14" key="1">
    <citation type="submission" date="2014-04" db="EMBL/GenBank/DDBJ databases">
        <authorList>
            <consortium name="DOE Joint Genome Institute"/>
            <person name="Kuo A."/>
            <person name="Martino E."/>
            <person name="Perotto S."/>
            <person name="Kohler A."/>
            <person name="Nagy L.G."/>
            <person name="Floudas D."/>
            <person name="Copeland A."/>
            <person name="Barry K.W."/>
            <person name="Cichocki N."/>
            <person name="Veneault-Fourrey C."/>
            <person name="LaButti K."/>
            <person name="Lindquist E.A."/>
            <person name="Lipzen A."/>
            <person name="Lundell T."/>
            <person name="Morin E."/>
            <person name="Murat C."/>
            <person name="Sun H."/>
            <person name="Tunlid A."/>
            <person name="Henrissat B."/>
            <person name="Grigoriev I.V."/>
            <person name="Hibbett D.S."/>
            <person name="Martin F."/>
            <person name="Nordberg H.P."/>
            <person name="Cantor M.N."/>
            <person name="Hua S.X."/>
        </authorList>
    </citation>
    <scope>NUCLEOTIDE SEQUENCE [LARGE SCALE GENOMIC DNA]</scope>
    <source>
        <strain evidence="13 14">Zn</strain>
    </source>
</reference>
<dbReference type="InterPro" id="IPR043580">
    <property type="entry name" value="CUTINASE_1"/>
</dbReference>
<evidence type="ECO:0000256" key="3">
    <source>
        <dbReference type="ARBA" id="ARBA00013095"/>
    </source>
</evidence>
<dbReference type="GO" id="GO:0016052">
    <property type="term" value="P:carbohydrate catabolic process"/>
    <property type="evidence" value="ECO:0007669"/>
    <property type="project" value="TreeGrafter"/>
</dbReference>
<proteinExistence type="inferred from homology"/>
<evidence type="ECO:0000313" key="14">
    <source>
        <dbReference type="Proteomes" id="UP000054321"/>
    </source>
</evidence>
<feature type="disulfide bond" evidence="11">
    <location>
        <begin position="218"/>
        <end position="225"/>
    </location>
</feature>
<evidence type="ECO:0000256" key="8">
    <source>
        <dbReference type="ARBA" id="ARBA00023157"/>
    </source>
</evidence>
<dbReference type="PANTHER" id="PTHR48250">
    <property type="entry name" value="CUTINASE 2-RELATED"/>
    <property type="match status" value="1"/>
</dbReference>
<feature type="disulfide bond" evidence="11">
    <location>
        <begin position="85"/>
        <end position="160"/>
    </location>
</feature>
<dbReference type="STRING" id="913774.A0A0C3C740"/>
<evidence type="ECO:0000256" key="7">
    <source>
        <dbReference type="ARBA" id="ARBA00022801"/>
    </source>
</evidence>
<dbReference type="InterPro" id="IPR011150">
    <property type="entry name" value="Cutinase_monf"/>
</dbReference>
<sequence length="261" mass="26870">MKCLVHFVSLLSSAAVVIHGLPTDNPDLVSRQTNPLNPFLSIITNLAPVNLLVDGAAGDLTNLEGLLVPIVGGTNQTDLATGKPCAQITIIFARGTTEPGNMGVFAGPQLVQAVKNALPGASINVQGVEYAASIQGYLAGGGSDGTMSMSNFINQALQACPQTKIVMSGYSQGGQVVHNTAKALDANTMAKINSVVIFGDPQSQTPVTGAQGKTLIICHPDDNICSDGDLILPAHLTYGFNSPQAGEFVGKMANGTTVGRK</sequence>
<evidence type="ECO:0000256" key="11">
    <source>
        <dbReference type="PIRSR" id="PIRSR611150-2"/>
    </source>
</evidence>
<comment type="subcellular location">
    <subcellularLocation>
        <location evidence="1 12">Secreted</location>
    </subcellularLocation>
</comment>
<dbReference type="AlphaFoldDB" id="A0A0C3C740"/>
<dbReference type="PROSITE" id="PS00155">
    <property type="entry name" value="CUTINASE_1"/>
    <property type="match status" value="1"/>
</dbReference>
<evidence type="ECO:0000256" key="6">
    <source>
        <dbReference type="ARBA" id="ARBA00022729"/>
    </source>
</evidence>
<dbReference type="GO" id="GO:0005576">
    <property type="term" value="C:extracellular region"/>
    <property type="evidence" value="ECO:0007669"/>
    <property type="project" value="UniProtKB-SubCell"/>
</dbReference>
<dbReference type="PRINTS" id="PR00129">
    <property type="entry name" value="CUTINASE"/>
</dbReference>
<dbReference type="HOGENOM" id="CLU_040058_2_1_1"/>
<evidence type="ECO:0000256" key="4">
    <source>
        <dbReference type="ARBA" id="ARBA00022487"/>
    </source>
</evidence>
<comment type="similarity">
    <text evidence="2 12">Belongs to the cutinase family.</text>
</comment>
<keyword evidence="4 12" id="KW-0719">Serine esterase</keyword>
<keyword evidence="14" id="KW-1185">Reference proteome</keyword>
<evidence type="ECO:0000256" key="9">
    <source>
        <dbReference type="ARBA" id="ARBA00034045"/>
    </source>
</evidence>
<dbReference type="Gene3D" id="3.40.50.1820">
    <property type="entry name" value="alpha/beta hydrolase"/>
    <property type="match status" value="1"/>
</dbReference>
<evidence type="ECO:0000256" key="1">
    <source>
        <dbReference type="ARBA" id="ARBA00004613"/>
    </source>
</evidence>
<feature type="active site" description="Nucleophile" evidence="10">
    <location>
        <position position="171"/>
    </location>
</feature>
<feature type="active site" description="Proton donor/acceptor" evidence="10">
    <location>
        <position position="235"/>
    </location>
</feature>
<feature type="signal peptide" evidence="12">
    <location>
        <begin position="1"/>
        <end position="20"/>
    </location>
</feature>